<dbReference type="SUPFAM" id="SSF52540">
    <property type="entry name" value="P-loop containing nucleoside triphosphate hydrolases"/>
    <property type="match status" value="1"/>
</dbReference>
<evidence type="ECO:0000256" key="4">
    <source>
        <dbReference type="ARBA" id="ARBA00022519"/>
    </source>
</evidence>
<evidence type="ECO:0000256" key="5">
    <source>
        <dbReference type="ARBA" id="ARBA00022741"/>
    </source>
</evidence>
<dbReference type="OrthoDB" id="9783039at2"/>
<feature type="domain" description="ABC transporter" evidence="7">
    <location>
        <begin position="6"/>
        <end position="237"/>
    </location>
</feature>
<dbReference type="InterPro" id="IPR003439">
    <property type="entry name" value="ABC_transporter-like_ATP-bd"/>
</dbReference>
<protein>
    <submittedName>
        <fullName evidence="8">NitT/TauT family transport system ATP-binding protein</fullName>
    </submittedName>
</protein>
<evidence type="ECO:0000313" key="9">
    <source>
        <dbReference type="Proteomes" id="UP000247772"/>
    </source>
</evidence>
<evidence type="ECO:0000256" key="1">
    <source>
        <dbReference type="ARBA" id="ARBA00005417"/>
    </source>
</evidence>
<evidence type="ECO:0000256" key="3">
    <source>
        <dbReference type="ARBA" id="ARBA00022475"/>
    </source>
</evidence>
<name>A0A2V4U9A8_9BURK</name>
<evidence type="ECO:0000313" key="8">
    <source>
        <dbReference type="EMBL" id="PYE24780.1"/>
    </source>
</evidence>
<comment type="caution">
    <text evidence="8">The sequence shown here is derived from an EMBL/GenBank/DDBJ whole genome shotgun (WGS) entry which is preliminary data.</text>
</comment>
<dbReference type="InterPro" id="IPR017871">
    <property type="entry name" value="ABC_transporter-like_CS"/>
</dbReference>
<dbReference type="InterPro" id="IPR050166">
    <property type="entry name" value="ABC_transporter_ATP-bind"/>
</dbReference>
<sequence length="251" mass="27344">MSTSAFHAESVSVRYRTRTGTIDALLDVDLRIEAGEFVALLGPSGCGKSTLLKVAAALIAPTSGRASLGGAALTKPGRQVGVAFQKPNLLPWRNVFDNVLLPARTLGLPMEPAQARARELLTLVGLDAFAHNYPAELSGGMQQRVGIARMLLRDPELLLMDEPFAALDALTRERLTLELQRIWLAQRKSVLFITHSIPEAVFLADRVVVMSARPGRIVDELVVPIARARDAHTLSSTAFVDACAYLRRHFQ</sequence>
<comment type="similarity">
    <text evidence="1">Belongs to the ABC transporter superfamily.</text>
</comment>
<dbReference type="EMBL" id="QJSQ01000005">
    <property type="protein sequence ID" value="PYE24780.1"/>
    <property type="molecule type" value="Genomic_DNA"/>
</dbReference>
<dbReference type="RefSeq" id="WP_110854787.1">
    <property type="nucleotide sequence ID" value="NZ_QJSQ01000005.1"/>
</dbReference>
<reference evidence="8 9" key="1">
    <citation type="submission" date="2018-06" db="EMBL/GenBank/DDBJ databases">
        <title>Genomic Encyclopedia of Type Strains, Phase IV (KMG-V): Genome sequencing to study the core and pangenomes of soil and plant-associated prokaryotes.</title>
        <authorList>
            <person name="Whitman W."/>
        </authorList>
    </citation>
    <scope>NUCLEOTIDE SEQUENCE [LARGE SCALE GENOMIC DNA]</scope>
    <source>
        <strain evidence="8 9">SRCL-318</strain>
    </source>
</reference>
<keyword evidence="6 8" id="KW-0067">ATP-binding</keyword>
<dbReference type="GO" id="GO:0005524">
    <property type="term" value="F:ATP binding"/>
    <property type="evidence" value="ECO:0007669"/>
    <property type="project" value="UniProtKB-KW"/>
</dbReference>
<dbReference type="PANTHER" id="PTHR42788:SF13">
    <property type="entry name" value="ALIPHATIC SULFONATES IMPORT ATP-BINDING PROTEIN SSUB"/>
    <property type="match status" value="1"/>
</dbReference>
<dbReference type="PANTHER" id="PTHR42788">
    <property type="entry name" value="TAURINE IMPORT ATP-BINDING PROTEIN-RELATED"/>
    <property type="match status" value="1"/>
</dbReference>
<dbReference type="Proteomes" id="UP000247772">
    <property type="component" value="Unassembled WGS sequence"/>
</dbReference>
<dbReference type="PROSITE" id="PS00211">
    <property type="entry name" value="ABC_TRANSPORTER_1"/>
    <property type="match status" value="1"/>
</dbReference>
<keyword evidence="3" id="KW-1003">Cell membrane</keyword>
<proteinExistence type="inferred from homology"/>
<dbReference type="AlphaFoldDB" id="A0A2V4U9A8"/>
<evidence type="ECO:0000259" key="7">
    <source>
        <dbReference type="PROSITE" id="PS50893"/>
    </source>
</evidence>
<keyword evidence="5" id="KW-0547">Nucleotide-binding</keyword>
<dbReference type="CDD" id="cd03293">
    <property type="entry name" value="ABC_NrtD_SsuB_transporters"/>
    <property type="match status" value="1"/>
</dbReference>
<organism evidence="8 9">
    <name type="scientific">Paraburkholderia silvatlantica</name>
    <dbReference type="NCBI Taxonomy" id="321895"/>
    <lineage>
        <taxon>Bacteria</taxon>
        <taxon>Pseudomonadati</taxon>
        <taxon>Pseudomonadota</taxon>
        <taxon>Betaproteobacteria</taxon>
        <taxon>Burkholderiales</taxon>
        <taxon>Burkholderiaceae</taxon>
        <taxon>Paraburkholderia</taxon>
    </lineage>
</organism>
<dbReference type="Pfam" id="PF00005">
    <property type="entry name" value="ABC_tran"/>
    <property type="match status" value="1"/>
</dbReference>
<dbReference type="InterPro" id="IPR003593">
    <property type="entry name" value="AAA+_ATPase"/>
</dbReference>
<evidence type="ECO:0000256" key="6">
    <source>
        <dbReference type="ARBA" id="ARBA00022840"/>
    </source>
</evidence>
<accession>A0A2V4U9A8</accession>
<dbReference type="InterPro" id="IPR027417">
    <property type="entry name" value="P-loop_NTPase"/>
</dbReference>
<keyword evidence="4" id="KW-0997">Cell inner membrane</keyword>
<dbReference type="SMART" id="SM00382">
    <property type="entry name" value="AAA"/>
    <property type="match status" value="1"/>
</dbReference>
<dbReference type="Gene3D" id="3.40.50.300">
    <property type="entry name" value="P-loop containing nucleotide triphosphate hydrolases"/>
    <property type="match status" value="1"/>
</dbReference>
<gene>
    <name evidence="8" type="ORF">C7410_1053</name>
</gene>
<keyword evidence="4" id="KW-0472">Membrane</keyword>
<keyword evidence="2" id="KW-0813">Transport</keyword>
<dbReference type="PROSITE" id="PS50893">
    <property type="entry name" value="ABC_TRANSPORTER_2"/>
    <property type="match status" value="1"/>
</dbReference>
<evidence type="ECO:0000256" key="2">
    <source>
        <dbReference type="ARBA" id="ARBA00022448"/>
    </source>
</evidence>
<dbReference type="GO" id="GO:0016887">
    <property type="term" value="F:ATP hydrolysis activity"/>
    <property type="evidence" value="ECO:0007669"/>
    <property type="project" value="InterPro"/>
</dbReference>